<dbReference type="FunFam" id="2.40.50.140:FF:000117">
    <property type="entry name" value="Replication protein A subunit"/>
    <property type="match status" value="1"/>
</dbReference>
<evidence type="ECO:0000256" key="8">
    <source>
        <dbReference type="ARBA" id="ARBA00023242"/>
    </source>
</evidence>
<dbReference type="Pfam" id="PF01336">
    <property type="entry name" value="tRNA_anti-codon"/>
    <property type="match status" value="1"/>
</dbReference>
<comment type="caution">
    <text evidence="15">The sequence shown here is derived from an EMBL/GenBank/DDBJ whole genome shotgun (WGS) entry which is preliminary data.</text>
</comment>
<dbReference type="InterPro" id="IPR012340">
    <property type="entry name" value="NA-bd_OB-fold"/>
</dbReference>
<keyword evidence="6 9" id="KW-0862">Zinc</keyword>
<organism evidence="15 16">
    <name type="scientific">Mizuhopecten yessoensis</name>
    <name type="common">Japanese scallop</name>
    <name type="synonym">Patinopecten yessoensis</name>
    <dbReference type="NCBI Taxonomy" id="6573"/>
    <lineage>
        <taxon>Eukaryota</taxon>
        <taxon>Metazoa</taxon>
        <taxon>Spiralia</taxon>
        <taxon>Lophotrochozoa</taxon>
        <taxon>Mollusca</taxon>
        <taxon>Bivalvia</taxon>
        <taxon>Autobranchia</taxon>
        <taxon>Pteriomorphia</taxon>
        <taxon>Pectinida</taxon>
        <taxon>Pectinoidea</taxon>
        <taxon>Pectinidae</taxon>
        <taxon>Mizuhopecten</taxon>
    </lineage>
</organism>
<name>A0A210PMD2_MIZYE</name>
<accession>A0A210PMD2</accession>
<dbReference type="CDD" id="cd04474">
    <property type="entry name" value="RPA1_DBD_A"/>
    <property type="match status" value="1"/>
</dbReference>
<evidence type="ECO:0000313" key="16">
    <source>
        <dbReference type="Proteomes" id="UP000242188"/>
    </source>
</evidence>
<proteinExistence type="inferred from homology"/>
<evidence type="ECO:0000259" key="12">
    <source>
        <dbReference type="Pfam" id="PF04057"/>
    </source>
</evidence>
<feature type="compositionally biased region" description="Polar residues" evidence="10">
    <location>
        <begin position="113"/>
        <end position="123"/>
    </location>
</feature>
<protein>
    <recommendedName>
        <fullName evidence="9">Replication protein A subunit</fullName>
    </recommendedName>
</protein>
<evidence type="ECO:0000256" key="10">
    <source>
        <dbReference type="SAM" id="MobiDB-lite"/>
    </source>
</evidence>
<keyword evidence="5 9" id="KW-0863">Zinc-finger</keyword>
<feature type="domain" description="Replication factor A C-terminal" evidence="13">
    <location>
        <begin position="472"/>
        <end position="617"/>
    </location>
</feature>
<dbReference type="FunFam" id="2.40.50.140:FF:000090">
    <property type="entry name" value="Replication protein A subunit"/>
    <property type="match status" value="1"/>
</dbReference>
<feature type="domain" description="Replication factor-A protein 1 N-terminal" evidence="12">
    <location>
        <begin position="5"/>
        <end position="103"/>
    </location>
</feature>
<dbReference type="InterPro" id="IPR007199">
    <property type="entry name" value="Rep_factor-A_N"/>
</dbReference>
<feature type="compositionally biased region" description="Polar residues" evidence="10">
    <location>
        <begin position="153"/>
        <end position="163"/>
    </location>
</feature>
<evidence type="ECO:0000256" key="7">
    <source>
        <dbReference type="ARBA" id="ARBA00023125"/>
    </source>
</evidence>
<dbReference type="EMBL" id="NEDP02005585">
    <property type="protein sequence ID" value="OWF37652.1"/>
    <property type="molecule type" value="Genomic_DNA"/>
</dbReference>
<dbReference type="NCBIfam" id="TIGR00617">
    <property type="entry name" value="rpa1"/>
    <property type="match status" value="1"/>
</dbReference>
<dbReference type="FunFam" id="2.40.50.140:FF:000064">
    <property type="entry name" value="Replication protein A subunit"/>
    <property type="match status" value="1"/>
</dbReference>
<dbReference type="Proteomes" id="UP000242188">
    <property type="component" value="Unassembled WGS sequence"/>
</dbReference>
<keyword evidence="4 9" id="KW-0479">Metal-binding</keyword>
<dbReference type="Pfam" id="PF04057">
    <property type="entry name" value="Rep-A_N"/>
    <property type="match status" value="1"/>
</dbReference>
<feature type="compositionally biased region" description="Low complexity" evidence="10">
    <location>
        <begin position="183"/>
        <end position="193"/>
    </location>
</feature>
<dbReference type="GO" id="GO:0005634">
    <property type="term" value="C:nucleus"/>
    <property type="evidence" value="ECO:0007669"/>
    <property type="project" value="UniProtKB-SubCell"/>
</dbReference>
<dbReference type="GO" id="GO:0006260">
    <property type="term" value="P:DNA replication"/>
    <property type="evidence" value="ECO:0007669"/>
    <property type="project" value="UniProtKB-KW"/>
</dbReference>
<dbReference type="OrthoDB" id="1751331at2759"/>
<dbReference type="GO" id="GO:0006281">
    <property type="term" value="P:DNA repair"/>
    <property type="evidence" value="ECO:0007669"/>
    <property type="project" value="InterPro"/>
</dbReference>
<dbReference type="AlphaFoldDB" id="A0A210PMD2"/>
<comment type="similarity">
    <text evidence="2 9">Belongs to the replication factor A protein 1 family.</text>
</comment>
<feature type="region of interest" description="Disordered" evidence="10">
    <location>
        <begin position="107"/>
        <end position="196"/>
    </location>
</feature>
<dbReference type="Pfam" id="PF08646">
    <property type="entry name" value="Rep_fac-A_C"/>
    <property type="match status" value="1"/>
</dbReference>
<evidence type="ECO:0000313" key="15">
    <source>
        <dbReference type="EMBL" id="OWF37652.1"/>
    </source>
</evidence>
<evidence type="ECO:0000259" key="13">
    <source>
        <dbReference type="Pfam" id="PF08646"/>
    </source>
</evidence>
<evidence type="ECO:0000256" key="2">
    <source>
        <dbReference type="ARBA" id="ARBA00005690"/>
    </source>
</evidence>
<evidence type="ECO:0000259" key="14">
    <source>
        <dbReference type="Pfam" id="PF16900"/>
    </source>
</evidence>
<dbReference type="STRING" id="6573.A0A210PMD2"/>
<dbReference type="Gene3D" id="2.40.50.140">
    <property type="entry name" value="Nucleic acid-binding proteins"/>
    <property type="match status" value="4"/>
</dbReference>
<dbReference type="SUPFAM" id="SSF50249">
    <property type="entry name" value="Nucleic acid-binding proteins"/>
    <property type="match status" value="4"/>
</dbReference>
<dbReference type="CDD" id="cd04476">
    <property type="entry name" value="RPA1_DBD_C"/>
    <property type="match status" value="1"/>
</dbReference>
<dbReference type="InterPro" id="IPR004591">
    <property type="entry name" value="Rfa1"/>
</dbReference>
<keyword evidence="16" id="KW-1185">Reference proteome</keyword>
<evidence type="ECO:0000256" key="6">
    <source>
        <dbReference type="ARBA" id="ARBA00022833"/>
    </source>
</evidence>
<evidence type="ECO:0000256" key="3">
    <source>
        <dbReference type="ARBA" id="ARBA00022705"/>
    </source>
</evidence>
<keyword evidence="3 9" id="KW-0235">DNA replication</keyword>
<dbReference type="FunFam" id="2.40.50.140:FF:000041">
    <property type="entry name" value="Replication protein A subunit"/>
    <property type="match status" value="1"/>
</dbReference>
<dbReference type="InterPro" id="IPR004365">
    <property type="entry name" value="NA-bd_OB_tRNA"/>
</dbReference>
<dbReference type="CDD" id="cd04477">
    <property type="entry name" value="RPA1N"/>
    <property type="match status" value="1"/>
</dbReference>
<dbReference type="InterPro" id="IPR047192">
    <property type="entry name" value="Euk_RPA1_DBD_C"/>
</dbReference>
<evidence type="ECO:0000256" key="1">
    <source>
        <dbReference type="ARBA" id="ARBA00004123"/>
    </source>
</evidence>
<dbReference type="Pfam" id="PF16900">
    <property type="entry name" value="REPA_OB_2"/>
    <property type="match status" value="1"/>
</dbReference>
<evidence type="ECO:0000259" key="11">
    <source>
        <dbReference type="Pfam" id="PF01336"/>
    </source>
</evidence>
<sequence>MAEQLTAGALESIIGGESIDNPVLQVLSSKRISAQGSTADRYRLLLSDGETSYSHAMLATQLNSLMESGEMDNLAIVKVNRYLCNTIQGDKRVMILLDVAVLTKGSDVGQRLGNPQQLKAQTASDKDSHHSAQLPPQMPKQEAGGQSYMGVVSQKQNTNKQSPPANPYKAGNANKGGNFSMKGSSTPTTPGSTRVHTISSLTPYQNRWRIRARVTQKGSVRTWSNSRGEGKLFSVNFTDESGEIRATGFNEAVDKYYDMLEMNKVYYVSRGTLKTANKQYSNVQNDYEMTFNQDTAIEPCTEEVDLPGINFQFVALNELESKAANSLVDVIGVVKSCNEVGTVTGKQSQKEITKRDITVVDQSGMSISMTLWGNDAVTFSGDGNPVMAVKGARLSDYGGRSLSVLASSQVLMNPTDLKIAFQLRSWFDTEGQGMEFQSFRGEGGGGSGGSTNWMTFADVKSQNIGGGEKADYFTSKGTVIFLRKENCMYKACPTESCNKKLIDQGNGMFRCEKCSREFPNFKWRMILSANLADFSDNQWVTCFQESAELLLGKDAQELGDMKDADEAAFDQVFQDAMFKPYIFKLRAKMETYNDETRLKTICVNANPVNWKEYGNRLVEEINKLAL</sequence>
<dbReference type="InterPro" id="IPR031657">
    <property type="entry name" value="REPA_OB_2"/>
</dbReference>
<dbReference type="GO" id="GO:0008270">
    <property type="term" value="F:zinc ion binding"/>
    <property type="evidence" value="ECO:0007669"/>
    <property type="project" value="UniProtKB-KW"/>
</dbReference>
<dbReference type="PANTHER" id="PTHR47165:SF4">
    <property type="entry name" value="OS03G0429900 PROTEIN"/>
    <property type="match status" value="1"/>
</dbReference>
<evidence type="ECO:0000256" key="4">
    <source>
        <dbReference type="ARBA" id="ARBA00022723"/>
    </source>
</evidence>
<dbReference type="InterPro" id="IPR013955">
    <property type="entry name" value="Rep_factor-A_C"/>
</dbReference>
<dbReference type="PANTHER" id="PTHR47165">
    <property type="entry name" value="OS03G0429900 PROTEIN"/>
    <property type="match status" value="1"/>
</dbReference>
<gene>
    <name evidence="15" type="ORF">KP79_PYT07884</name>
</gene>
<evidence type="ECO:0000256" key="5">
    <source>
        <dbReference type="ARBA" id="ARBA00022771"/>
    </source>
</evidence>
<feature type="domain" description="OB" evidence="11">
    <location>
        <begin position="209"/>
        <end position="287"/>
    </location>
</feature>
<keyword evidence="7 9" id="KW-0238">DNA-binding</keyword>
<reference evidence="15 16" key="1">
    <citation type="journal article" date="2017" name="Nat. Ecol. Evol.">
        <title>Scallop genome provides insights into evolution of bilaterian karyotype and development.</title>
        <authorList>
            <person name="Wang S."/>
            <person name="Zhang J."/>
            <person name="Jiao W."/>
            <person name="Li J."/>
            <person name="Xun X."/>
            <person name="Sun Y."/>
            <person name="Guo X."/>
            <person name="Huan P."/>
            <person name="Dong B."/>
            <person name="Zhang L."/>
            <person name="Hu X."/>
            <person name="Sun X."/>
            <person name="Wang J."/>
            <person name="Zhao C."/>
            <person name="Wang Y."/>
            <person name="Wang D."/>
            <person name="Huang X."/>
            <person name="Wang R."/>
            <person name="Lv J."/>
            <person name="Li Y."/>
            <person name="Zhang Z."/>
            <person name="Liu B."/>
            <person name="Lu W."/>
            <person name="Hui Y."/>
            <person name="Liang J."/>
            <person name="Zhou Z."/>
            <person name="Hou R."/>
            <person name="Li X."/>
            <person name="Liu Y."/>
            <person name="Li H."/>
            <person name="Ning X."/>
            <person name="Lin Y."/>
            <person name="Zhao L."/>
            <person name="Xing Q."/>
            <person name="Dou J."/>
            <person name="Li Y."/>
            <person name="Mao J."/>
            <person name="Guo H."/>
            <person name="Dou H."/>
            <person name="Li T."/>
            <person name="Mu C."/>
            <person name="Jiang W."/>
            <person name="Fu Q."/>
            <person name="Fu X."/>
            <person name="Miao Y."/>
            <person name="Liu J."/>
            <person name="Yu Q."/>
            <person name="Li R."/>
            <person name="Liao H."/>
            <person name="Li X."/>
            <person name="Kong Y."/>
            <person name="Jiang Z."/>
            <person name="Chourrout D."/>
            <person name="Li R."/>
            <person name="Bao Z."/>
        </authorList>
    </citation>
    <scope>NUCLEOTIDE SEQUENCE [LARGE SCALE GENOMIC DNA]</scope>
    <source>
        <strain evidence="15 16">PY_sf001</strain>
    </source>
</reference>
<dbReference type="CDD" id="cd04475">
    <property type="entry name" value="RPA1_DBD_B"/>
    <property type="match status" value="1"/>
</dbReference>
<comment type="subunit">
    <text evidence="9">Component of the heterotrimeric canonical replication protein A complex (RPA).</text>
</comment>
<keyword evidence="8 9" id="KW-0539">Nucleus</keyword>
<comment type="subcellular location">
    <subcellularLocation>
        <location evidence="1 9">Nucleus</location>
    </subcellularLocation>
</comment>
<dbReference type="GO" id="GO:0003677">
    <property type="term" value="F:DNA binding"/>
    <property type="evidence" value="ECO:0007669"/>
    <property type="project" value="UniProtKB-KW"/>
</dbReference>
<comment type="function">
    <text evidence="9">As part of the heterotrimeric replication protein A complex (RPA/RP-A), binds and stabilizes single-stranded DNA intermediates, that form during DNA replication or upon DNA stress. It prevents their reannealing and in parallel, recruits and activates different proteins and complexes involved in DNA metabolism. Thereby, it plays an essential role both in DNA replication and the cellular response to DNA damage.</text>
</comment>
<dbReference type="GO" id="GO:0006310">
    <property type="term" value="P:DNA recombination"/>
    <property type="evidence" value="ECO:0007669"/>
    <property type="project" value="InterPro"/>
</dbReference>
<evidence type="ECO:0000256" key="9">
    <source>
        <dbReference type="RuleBase" id="RU364130"/>
    </source>
</evidence>
<feature type="domain" description="Replication protein A OB" evidence="14">
    <location>
        <begin position="316"/>
        <end position="413"/>
    </location>
</feature>